<proteinExistence type="predicted"/>
<evidence type="ECO:0000313" key="1">
    <source>
        <dbReference type="EMBL" id="OBZ82181.1"/>
    </source>
</evidence>
<gene>
    <name evidence="1" type="ORF">A0J61_09770</name>
</gene>
<organism evidence="1 2">
    <name type="scientific">Choanephora cucurbitarum</name>
    <dbReference type="NCBI Taxonomy" id="101091"/>
    <lineage>
        <taxon>Eukaryota</taxon>
        <taxon>Fungi</taxon>
        <taxon>Fungi incertae sedis</taxon>
        <taxon>Mucoromycota</taxon>
        <taxon>Mucoromycotina</taxon>
        <taxon>Mucoromycetes</taxon>
        <taxon>Mucorales</taxon>
        <taxon>Mucorineae</taxon>
        <taxon>Choanephoraceae</taxon>
        <taxon>Choanephoroideae</taxon>
        <taxon>Choanephora</taxon>
    </lineage>
</organism>
<evidence type="ECO:0000313" key="2">
    <source>
        <dbReference type="Proteomes" id="UP000093000"/>
    </source>
</evidence>
<name>A0A1C7MZJ0_9FUNG</name>
<reference evidence="1 2" key="1">
    <citation type="submission" date="2016-03" db="EMBL/GenBank/DDBJ databases">
        <title>Choanephora cucurbitarum.</title>
        <authorList>
            <person name="Min B."/>
            <person name="Park H."/>
            <person name="Park J.-H."/>
            <person name="Shin H.-D."/>
            <person name="Choi I.-G."/>
        </authorList>
    </citation>
    <scope>NUCLEOTIDE SEQUENCE [LARGE SCALE GENOMIC DNA]</scope>
    <source>
        <strain evidence="1 2">KUS-F28377</strain>
    </source>
</reference>
<sequence>MSTLAQPSTGWPVRVDSRFPPSKDILTISCHVLSVHFACSCQFKKLSFSSWACTDCYFGAK</sequence>
<protein>
    <submittedName>
        <fullName evidence="1">Uncharacterized protein</fullName>
    </submittedName>
</protein>
<dbReference type="AlphaFoldDB" id="A0A1C7MZJ0"/>
<comment type="caution">
    <text evidence="1">The sequence shown here is derived from an EMBL/GenBank/DDBJ whole genome shotgun (WGS) entry which is preliminary data.</text>
</comment>
<keyword evidence="2" id="KW-1185">Reference proteome</keyword>
<dbReference type="EMBL" id="LUGH01000932">
    <property type="protein sequence ID" value="OBZ82181.1"/>
    <property type="molecule type" value="Genomic_DNA"/>
</dbReference>
<dbReference type="InParanoid" id="A0A1C7MZJ0"/>
<dbReference type="Proteomes" id="UP000093000">
    <property type="component" value="Unassembled WGS sequence"/>
</dbReference>
<accession>A0A1C7MZJ0</accession>